<accession>A0A4U1IFT7</accession>
<name>A0A4U1IFT7_9BURK</name>
<dbReference type="OrthoDB" id="9178397at2"/>
<sequence>MARRTAEAHAARGRLGLESNPCRRSLVCAPDYPCHQPLRAPDDVARAERLLHGQAEIVWIKWAARYGVNQAQALAGTRFERYSVLIQAAQAGLGVALVPRFLVRDNLVNGTLVEPPDVAIDVEEQGHYLCYQPERLESSSALRQLREWMLAEAGREGESAR</sequence>
<dbReference type="Pfam" id="PF03466">
    <property type="entry name" value="LysR_substrate"/>
    <property type="match status" value="1"/>
</dbReference>
<comment type="similarity">
    <text evidence="1">Belongs to the LysR transcriptional regulatory family.</text>
</comment>
<evidence type="ECO:0000256" key="1">
    <source>
        <dbReference type="ARBA" id="ARBA00009437"/>
    </source>
</evidence>
<evidence type="ECO:0000313" key="3">
    <source>
        <dbReference type="EMBL" id="TKC92613.1"/>
    </source>
</evidence>
<dbReference type="InterPro" id="IPR005119">
    <property type="entry name" value="LysR_subst-bd"/>
</dbReference>
<dbReference type="EMBL" id="SWJE01000001">
    <property type="protein sequence ID" value="TKC92613.1"/>
    <property type="molecule type" value="Genomic_DNA"/>
</dbReference>
<dbReference type="SUPFAM" id="SSF53850">
    <property type="entry name" value="Periplasmic binding protein-like II"/>
    <property type="match status" value="1"/>
</dbReference>
<gene>
    <name evidence="3" type="ORF">FAZ69_02800</name>
</gene>
<evidence type="ECO:0000313" key="4">
    <source>
        <dbReference type="Proteomes" id="UP000305539"/>
    </source>
</evidence>
<proteinExistence type="inferred from homology"/>
<reference evidence="3 4" key="1">
    <citation type="submission" date="2019-04" db="EMBL/GenBank/DDBJ databases">
        <title>Trinickia sp. 7GSK02, isolated from subtropical forest soil.</title>
        <authorList>
            <person name="Gao Z.-H."/>
            <person name="Qiu L.-H."/>
        </authorList>
    </citation>
    <scope>NUCLEOTIDE SEQUENCE [LARGE SCALE GENOMIC DNA]</scope>
    <source>
        <strain evidence="3 4">7GSK02</strain>
    </source>
</reference>
<dbReference type="InterPro" id="IPR058163">
    <property type="entry name" value="LysR-type_TF_proteobact-type"/>
</dbReference>
<dbReference type="Gene3D" id="3.40.190.10">
    <property type="entry name" value="Periplasmic binding protein-like II"/>
    <property type="match status" value="1"/>
</dbReference>
<dbReference type="Proteomes" id="UP000305539">
    <property type="component" value="Unassembled WGS sequence"/>
</dbReference>
<feature type="domain" description="LysR substrate-binding" evidence="2">
    <location>
        <begin position="24"/>
        <end position="152"/>
    </location>
</feature>
<comment type="caution">
    <text evidence="3">The sequence shown here is derived from an EMBL/GenBank/DDBJ whole genome shotgun (WGS) entry which is preliminary data.</text>
</comment>
<dbReference type="PANTHER" id="PTHR30537">
    <property type="entry name" value="HTH-TYPE TRANSCRIPTIONAL REGULATOR"/>
    <property type="match status" value="1"/>
</dbReference>
<keyword evidence="4" id="KW-1185">Reference proteome</keyword>
<dbReference type="AlphaFoldDB" id="A0A4U1IFT7"/>
<protein>
    <recommendedName>
        <fullName evidence="2">LysR substrate-binding domain-containing protein</fullName>
    </recommendedName>
</protein>
<evidence type="ECO:0000259" key="2">
    <source>
        <dbReference type="Pfam" id="PF03466"/>
    </source>
</evidence>
<dbReference type="PANTHER" id="PTHR30537:SF5">
    <property type="entry name" value="HTH-TYPE TRANSCRIPTIONAL ACTIVATOR TTDR-RELATED"/>
    <property type="match status" value="1"/>
</dbReference>
<organism evidence="3 4">
    <name type="scientific">Trinickia terrae</name>
    <dbReference type="NCBI Taxonomy" id="2571161"/>
    <lineage>
        <taxon>Bacteria</taxon>
        <taxon>Pseudomonadati</taxon>
        <taxon>Pseudomonadota</taxon>
        <taxon>Betaproteobacteria</taxon>
        <taxon>Burkholderiales</taxon>
        <taxon>Burkholderiaceae</taxon>
        <taxon>Trinickia</taxon>
    </lineage>
</organism>